<feature type="transmembrane region" description="Helical" evidence="1">
    <location>
        <begin position="45"/>
        <end position="67"/>
    </location>
</feature>
<dbReference type="PANTHER" id="PTHR34211:SF3">
    <property type="entry name" value="CALCINEURIN-LIKE METALLO-PHOSPHOESTERASE SUPERFAMILY PROTEIN"/>
    <property type="match status" value="1"/>
</dbReference>
<keyword evidence="1" id="KW-1133">Transmembrane helix</keyword>
<dbReference type="RefSeq" id="XP_005846358.1">
    <property type="nucleotide sequence ID" value="XM_005846296.1"/>
</dbReference>
<dbReference type="AlphaFoldDB" id="E1ZJ11"/>
<dbReference type="InParanoid" id="E1ZJ11"/>
<protein>
    <submittedName>
        <fullName evidence="2">Uncharacterized protein</fullName>
    </submittedName>
</protein>
<dbReference type="PANTHER" id="PTHR34211">
    <property type="entry name" value="CALCINEURIN-LIKE METALLO-PHOSPHOESTERASE SUPERFAMILY PROTEIN"/>
    <property type="match status" value="1"/>
</dbReference>
<gene>
    <name evidence="2" type="ORF">CHLNCDRAFT_135803</name>
</gene>
<dbReference type="GeneID" id="17353596"/>
<evidence type="ECO:0000256" key="1">
    <source>
        <dbReference type="SAM" id="Phobius"/>
    </source>
</evidence>
<dbReference type="KEGG" id="cvr:CHLNCDRAFT_135803"/>
<keyword evidence="3" id="KW-1185">Reference proteome</keyword>
<dbReference type="STRING" id="554065.E1ZJ11"/>
<dbReference type="Proteomes" id="UP000008141">
    <property type="component" value="Unassembled WGS sequence"/>
</dbReference>
<reference evidence="2 3" key="1">
    <citation type="journal article" date="2010" name="Plant Cell">
        <title>The Chlorella variabilis NC64A genome reveals adaptation to photosymbiosis, coevolution with viruses, and cryptic sex.</title>
        <authorList>
            <person name="Blanc G."/>
            <person name="Duncan G."/>
            <person name="Agarkova I."/>
            <person name="Borodovsky M."/>
            <person name="Gurnon J."/>
            <person name="Kuo A."/>
            <person name="Lindquist E."/>
            <person name="Lucas S."/>
            <person name="Pangilinan J."/>
            <person name="Polle J."/>
            <person name="Salamov A."/>
            <person name="Terry A."/>
            <person name="Yamada T."/>
            <person name="Dunigan D.D."/>
            <person name="Grigoriev I.V."/>
            <person name="Claverie J.M."/>
            <person name="Van Etten J.L."/>
        </authorList>
    </citation>
    <scope>NUCLEOTIDE SEQUENCE [LARGE SCALE GENOMIC DNA]</scope>
    <source>
        <strain evidence="2 3">NC64A</strain>
    </source>
</reference>
<keyword evidence="1" id="KW-0472">Membrane</keyword>
<dbReference type="OrthoDB" id="511316at2759"/>
<dbReference type="EMBL" id="GL433848">
    <property type="protein sequence ID" value="EFN54256.1"/>
    <property type="molecule type" value="Genomic_DNA"/>
</dbReference>
<name>E1ZJ11_CHLVA</name>
<proteinExistence type="predicted"/>
<sequence>ISVLPRCSGVGEVLEACTLRQAGAAFVRAGLAAASAILTESHISLAALLLVLLILFGLCRSGGIGAMPGVPPMLRRRPEFHGSPLAVRARLGGVATQLAYAAAHCLAHLAAAISLLLLLELAIEVMIKYEGVGRDGYHSLFHVHYDEAFSSLQVPHFKGFLRFHITRAGDLEMFALGLERSPHAWREDPRWRTPHGGGNRDVPAHRAKWVPVEERVHLLRPPRMVPPPEAQLQVVDYLLVPRYPRRG</sequence>
<accession>E1ZJ11</accession>
<evidence type="ECO:0000313" key="3">
    <source>
        <dbReference type="Proteomes" id="UP000008141"/>
    </source>
</evidence>
<keyword evidence="1" id="KW-0812">Transmembrane</keyword>
<feature type="transmembrane region" description="Helical" evidence="1">
    <location>
        <begin position="98"/>
        <end position="119"/>
    </location>
</feature>
<feature type="non-terminal residue" evidence="2">
    <location>
        <position position="1"/>
    </location>
</feature>
<evidence type="ECO:0000313" key="2">
    <source>
        <dbReference type="EMBL" id="EFN54256.1"/>
    </source>
</evidence>
<organism evidence="3">
    <name type="scientific">Chlorella variabilis</name>
    <name type="common">Green alga</name>
    <dbReference type="NCBI Taxonomy" id="554065"/>
    <lineage>
        <taxon>Eukaryota</taxon>
        <taxon>Viridiplantae</taxon>
        <taxon>Chlorophyta</taxon>
        <taxon>core chlorophytes</taxon>
        <taxon>Trebouxiophyceae</taxon>
        <taxon>Chlorellales</taxon>
        <taxon>Chlorellaceae</taxon>
        <taxon>Chlorella clade</taxon>
        <taxon>Chlorella</taxon>
    </lineage>
</organism>